<dbReference type="EMBL" id="JBHTAH010000011">
    <property type="protein sequence ID" value="MFC7070558.1"/>
    <property type="molecule type" value="Genomic_DNA"/>
</dbReference>
<proteinExistence type="predicted"/>
<name>A0ABD5WC74_9EURY</name>
<dbReference type="EC" id="3.4.-.-" evidence="3"/>
<reference evidence="3 4" key="1">
    <citation type="journal article" date="2019" name="Int. J. Syst. Evol. Microbiol.">
        <title>The Global Catalogue of Microorganisms (GCM) 10K type strain sequencing project: providing services to taxonomists for standard genome sequencing and annotation.</title>
        <authorList>
            <consortium name="The Broad Institute Genomics Platform"/>
            <consortium name="The Broad Institute Genome Sequencing Center for Infectious Disease"/>
            <person name="Wu L."/>
            <person name="Ma J."/>
        </authorList>
    </citation>
    <scope>NUCLEOTIDE SEQUENCE [LARGE SCALE GENOMIC DNA]</scope>
    <source>
        <strain evidence="3 4">DT31</strain>
    </source>
</reference>
<feature type="domain" description="CAAX prenyl protease 2/Lysostaphin resistance protein A-like" evidence="2">
    <location>
        <begin position="145"/>
        <end position="238"/>
    </location>
</feature>
<keyword evidence="1" id="KW-0472">Membrane</keyword>
<dbReference type="GeneID" id="81124310"/>
<feature type="transmembrane region" description="Helical" evidence="1">
    <location>
        <begin position="205"/>
        <end position="224"/>
    </location>
</feature>
<keyword evidence="4" id="KW-1185">Reference proteome</keyword>
<dbReference type="Proteomes" id="UP001596461">
    <property type="component" value="Unassembled WGS sequence"/>
</dbReference>
<dbReference type="GO" id="GO:0080120">
    <property type="term" value="P:CAAX-box protein maturation"/>
    <property type="evidence" value="ECO:0007669"/>
    <property type="project" value="UniProtKB-ARBA"/>
</dbReference>
<dbReference type="AlphaFoldDB" id="A0ABD5WC74"/>
<feature type="transmembrane region" description="Helical" evidence="1">
    <location>
        <begin position="177"/>
        <end position="193"/>
    </location>
</feature>
<comment type="caution">
    <text evidence="3">The sequence shown here is derived from an EMBL/GenBank/DDBJ whole genome shotgun (WGS) entry which is preliminary data.</text>
</comment>
<keyword evidence="3" id="KW-0378">Hydrolase</keyword>
<dbReference type="Pfam" id="PF02517">
    <property type="entry name" value="Rce1-like"/>
    <property type="match status" value="1"/>
</dbReference>
<evidence type="ECO:0000259" key="2">
    <source>
        <dbReference type="Pfam" id="PF02517"/>
    </source>
</evidence>
<feature type="transmembrane region" description="Helical" evidence="1">
    <location>
        <begin position="24"/>
        <end position="41"/>
    </location>
</feature>
<sequence length="249" mass="24471">MSAETGATEEATASASTTSIRRPAALALGLAVAWTAVEFAVRRGATPPLADATGSGVGATGVVFVVGFPLVAALVAWVGLRAGVAPADWGYDRSLRGVAAAVAGLVAYFVVLLGAAAVLSVTGTDGGTGAAAGALDAAVGAAPTWALVAFFLGNGVVVPLAEELAWRGVIQTALTEAYGPAVAVVVTAALFVAKHLVVDLSAEPLRVVSLVALALVFGVLRARYGTTSSTVAHLLANGLATGSLVVAAL</sequence>
<dbReference type="InterPro" id="IPR003675">
    <property type="entry name" value="Rce1/LyrA-like_dom"/>
</dbReference>
<feature type="transmembrane region" description="Helical" evidence="1">
    <location>
        <begin position="53"/>
        <end position="78"/>
    </location>
</feature>
<protein>
    <submittedName>
        <fullName evidence="3">CPBP family intramembrane glutamic endopeptidase</fullName>
        <ecNumber evidence="3">3.4.-.-</ecNumber>
    </submittedName>
</protein>
<keyword evidence="1" id="KW-1133">Transmembrane helix</keyword>
<evidence type="ECO:0000313" key="4">
    <source>
        <dbReference type="Proteomes" id="UP001596461"/>
    </source>
</evidence>
<dbReference type="GO" id="GO:0004175">
    <property type="term" value="F:endopeptidase activity"/>
    <property type="evidence" value="ECO:0007669"/>
    <property type="project" value="UniProtKB-ARBA"/>
</dbReference>
<dbReference type="RefSeq" id="WP_284032456.1">
    <property type="nucleotide sequence ID" value="NZ_CP126154.1"/>
</dbReference>
<evidence type="ECO:0000256" key="1">
    <source>
        <dbReference type="SAM" id="Phobius"/>
    </source>
</evidence>
<feature type="transmembrane region" description="Helical" evidence="1">
    <location>
        <begin position="98"/>
        <end position="121"/>
    </location>
</feature>
<gene>
    <name evidence="3" type="ORF">ACFQL9_12970</name>
</gene>
<keyword evidence="1" id="KW-0812">Transmembrane</keyword>
<organism evidence="3 4">
    <name type="scientific">Halobaculum lipolyticum</name>
    <dbReference type="NCBI Taxonomy" id="3032001"/>
    <lineage>
        <taxon>Archaea</taxon>
        <taxon>Methanobacteriati</taxon>
        <taxon>Methanobacteriota</taxon>
        <taxon>Stenosarchaea group</taxon>
        <taxon>Halobacteria</taxon>
        <taxon>Halobacteriales</taxon>
        <taxon>Haloferacaceae</taxon>
        <taxon>Halobaculum</taxon>
    </lineage>
</organism>
<evidence type="ECO:0000313" key="3">
    <source>
        <dbReference type="EMBL" id="MFC7070558.1"/>
    </source>
</evidence>
<feature type="transmembrane region" description="Helical" evidence="1">
    <location>
        <begin position="133"/>
        <end position="157"/>
    </location>
</feature>
<accession>A0ABD5WC74</accession>